<protein>
    <submittedName>
        <fullName evidence="1">Uncharacterized protein</fullName>
    </submittedName>
</protein>
<accession>A0A7S1SCF7</accession>
<gene>
    <name evidence="1" type="ORF">ACAT0790_LOCUS67658</name>
</gene>
<reference evidence="1" key="1">
    <citation type="submission" date="2021-01" db="EMBL/GenBank/DDBJ databases">
        <authorList>
            <person name="Corre E."/>
            <person name="Pelletier E."/>
            <person name="Niang G."/>
            <person name="Scheremetjew M."/>
            <person name="Finn R."/>
            <person name="Kale V."/>
            <person name="Holt S."/>
            <person name="Cochrane G."/>
            <person name="Meng A."/>
            <person name="Brown T."/>
            <person name="Cohen L."/>
        </authorList>
    </citation>
    <scope>NUCLEOTIDE SEQUENCE</scope>
    <source>
        <strain evidence="1">OF101</strain>
    </source>
</reference>
<name>A0A7S1SCF7_ALECA</name>
<sequence length="142" mass="14874">MEEDGGPVGPQIDVSGIEITPSTECPIDEELGLGITFSTDTALTGYFWRVSYVVDASKRRIIAEIGATPVANYAPGPNAMAFTCPRFDVSGVPGDIVAQGNGLLAAVLTGPGGEEAMTVNMVVQIGRREDGSLTRTIFNPLD</sequence>
<dbReference type="EMBL" id="HBGE01113435">
    <property type="protein sequence ID" value="CAD9190883.1"/>
    <property type="molecule type" value="Transcribed_RNA"/>
</dbReference>
<evidence type="ECO:0000313" key="1">
    <source>
        <dbReference type="EMBL" id="CAD9190883.1"/>
    </source>
</evidence>
<proteinExistence type="predicted"/>
<dbReference type="AlphaFoldDB" id="A0A7S1SCF7"/>
<organism evidence="1">
    <name type="scientific">Alexandrium catenella</name>
    <name type="common">Red tide dinoflagellate</name>
    <name type="synonym">Gonyaulax catenella</name>
    <dbReference type="NCBI Taxonomy" id="2925"/>
    <lineage>
        <taxon>Eukaryota</taxon>
        <taxon>Sar</taxon>
        <taxon>Alveolata</taxon>
        <taxon>Dinophyceae</taxon>
        <taxon>Gonyaulacales</taxon>
        <taxon>Pyrocystaceae</taxon>
        <taxon>Alexandrium</taxon>
    </lineage>
</organism>